<feature type="transmembrane region" description="Helical" evidence="8">
    <location>
        <begin position="69"/>
        <end position="91"/>
    </location>
</feature>
<evidence type="ECO:0000313" key="10">
    <source>
        <dbReference type="EMBL" id="VFK57033.1"/>
    </source>
</evidence>
<dbReference type="InterPro" id="IPR029020">
    <property type="entry name" value="Ammonium/urea_transptr"/>
</dbReference>
<dbReference type="InterPro" id="IPR001905">
    <property type="entry name" value="Ammonium_transpt"/>
</dbReference>
<feature type="transmembrane region" description="Helical" evidence="8">
    <location>
        <begin position="33"/>
        <end position="57"/>
    </location>
</feature>
<protein>
    <submittedName>
        <fullName evidence="10">Ammonium transporter, Amt family</fullName>
    </submittedName>
</protein>
<keyword evidence="7" id="KW-0924">Ammonia transport</keyword>
<comment type="similarity">
    <text evidence="2">Belongs to the ammonia transporter channel (TC 1.A.11.2) family.</text>
</comment>
<keyword evidence="3" id="KW-0813">Transport</keyword>
<evidence type="ECO:0000256" key="6">
    <source>
        <dbReference type="ARBA" id="ARBA00023136"/>
    </source>
</evidence>
<dbReference type="Gene3D" id="1.10.3430.10">
    <property type="entry name" value="Ammonium transporter AmtB like domains"/>
    <property type="match status" value="1"/>
</dbReference>
<dbReference type="PANTHER" id="PTHR43029:SF10">
    <property type="entry name" value="AMMONIUM TRANSPORTER MEP2"/>
    <property type="match status" value="1"/>
</dbReference>
<feature type="domain" description="Ammonium transporter AmtB-like" evidence="9">
    <location>
        <begin position="1"/>
        <end position="121"/>
    </location>
</feature>
<evidence type="ECO:0000256" key="7">
    <source>
        <dbReference type="ARBA" id="ARBA00023177"/>
    </source>
</evidence>
<reference evidence="10" key="1">
    <citation type="submission" date="2019-02" db="EMBL/GenBank/DDBJ databases">
        <authorList>
            <person name="Gruber-Vodicka R. H."/>
            <person name="Seah K. B. B."/>
        </authorList>
    </citation>
    <scope>NUCLEOTIDE SEQUENCE</scope>
    <source>
        <strain evidence="10">BECK_BZ126</strain>
    </source>
</reference>
<name>A0A450ZTC7_9GAMM</name>
<evidence type="ECO:0000259" key="9">
    <source>
        <dbReference type="Pfam" id="PF00909"/>
    </source>
</evidence>
<gene>
    <name evidence="10" type="ORF">BECKTC1821F_GA0114240_101418</name>
</gene>
<accession>A0A450ZTC7</accession>
<dbReference type="GO" id="GO:0005886">
    <property type="term" value="C:plasma membrane"/>
    <property type="evidence" value="ECO:0007669"/>
    <property type="project" value="TreeGrafter"/>
</dbReference>
<proteinExistence type="inferred from homology"/>
<evidence type="ECO:0000256" key="8">
    <source>
        <dbReference type="SAM" id="Phobius"/>
    </source>
</evidence>
<keyword evidence="4 8" id="KW-0812">Transmembrane</keyword>
<dbReference type="PANTHER" id="PTHR43029">
    <property type="entry name" value="AMMONIUM TRANSPORTER MEP2"/>
    <property type="match status" value="1"/>
</dbReference>
<evidence type="ECO:0000256" key="1">
    <source>
        <dbReference type="ARBA" id="ARBA00004141"/>
    </source>
</evidence>
<dbReference type="InterPro" id="IPR024041">
    <property type="entry name" value="NH4_transpt_AmtB-like_dom"/>
</dbReference>
<dbReference type="SUPFAM" id="SSF111352">
    <property type="entry name" value="Ammonium transporter"/>
    <property type="match status" value="1"/>
</dbReference>
<keyword evidence="5 8" id="KW-1133">Transmembrane helix</keyword>
<evidence type="ECO:0000256" key="5">
    <source>
        <dbReference type="ARBA" id="ARBA00022989"/>
    </source>
</evidence>
<evidence type="ECO:0000256" key="3">
    <source>
        <dbReference type="ARBA" id="ARBA00022448"/>
    </source>
</evidence>
<evidence type="ECO:0000256" key="4">
    <source>
        <dbReference type="ARBA" id="ARBA00022692"/>
    </source>
</evidence>
<comment type="subcellular location">
    <subcellularLocation>
        <location evidence="1">Membrane</location>
        <topology evidence="1">Multi-pass membrane protein</topology>
    </subcellularLocation>
</comment>
<evidence type="ECO:0000256" key="2">
    <source>
        <dbReference type="ARBA" id="ARBA00005887"/>
    </source>
</evidence>
<dbReference type="Pfam" id="PF00909">
    <property type="entry name" value="Ammonium_transp"/>
    <property type="match status" value="1"/>
</dbReference>
<sequence>MAIGFVAGILCFFTATRVKKAFGYDDSLDVFGVHAVGGIVGALLTGVFCAEILGGAGFGGDNTTLGGQLLAQSVGVLVTSIYTALVSLLILKLLDAAIGLRVDEDQETEGLDIALHNERGYII</sequence>
<dbReference type="GO" id="GO:0008519">
    <property type="term" value="F:ammonium channel activity"/>
    <property type="evidence" value="ECO:0007669"/>
    <property type="project" value="InterPro"/>
</dbReference>
<keyword evidence="6 8" id="KW-0472">Membrane</keyword>
<dbReference type="AlphaFoldDB" id="A0A450ZTC7"/>
<organism evidence="10">
    <name type="scientific">Candidatus Kentrum sp. TC</name>
    <dbReference type="NCBI Taxonomy" id="2126339"/>
    <lineage>
        <taxon>Bacteria</taxon>
        <taxon>Pseudomonadati</taxon>
        <taxon>Pseudomonadota</taxon>
        <taxon>Gammaproteobacteria</taxon>
        <taxon>Candidatus Kentrum</taxon>
    </lineage>
</organism>
<dbReference type="EMBL" id="CAADFW010000014">
    <property type="protein sequence ID" value="VFK57033.1"/>
    <property type="molecule type" value="Genomic_DNA"/>
</dbReference>